<dbReference type="OrthoDB" id="10657742at2759"/>
<dbReference type="EMBL" id="JACEFO010002250">
    <property type="protein sequence ID" value="KAF8670735.1"/>
    <property type="molecule type" value="Genomic_DNA"/>
</dbReference>
<organism evidence="1 2">
    <name type="scientific">Digitaria exilis</name>
    <dbReference type="NCBI Taxonomy" id="1010633"/>
    <lineage>
        <taxon>Eukaryota</taxon>
        <taxon>Viridiplantae</taxon>
        <taxon>Streptophyta</taxon>
        <taxon>Embryophyta</taxon>
        <taxon>Tracheophyta</taxon>
        <taxon>Spermatophyta</taxon>
        <taxon>Magnoliopsida</taxon>
        <taxon>Liliopsida</taxon>
        <taxon>Poales</taxon>
        <taxon>Poaceae</taxon>
        <taxon>PACMAD clade</taxon>
        <taxon>Panicoideae</taxon>
        <taxon>Panicodae</taxon>
        <taxon>Paniceae</taxon>
        <taxon>Anthephorinae</taxon>
        <taxon>Digitaria</taxon>
    </lineage>
</organism>
<dbReference type="AlphaFoldDB" id="A0A835E7L7"/>
<accession>A0A835E7L7</accession>
<sequence>MEIKIEFVIDGKERSFLLCPLHSQFVGVANRKLEELLTLLFVEMQWEADPLWYWLQSKGFPAALIYCHRCPLYNQLLTSFFHAFCFQQRDLEKCVHVVPAPGCLLDLVEGLWISLKEIKYPVMDETVLDMEFDAPKTKIVDTMNMPKESVSKIVVFDQFLSWSVNRYCSFPKLT</sequence>
<evidence type="ECO:0000313" key="1">
    <source>
        <dbReference type="EMBL" id="KAF8670735.1"/>
    </source>
</evidence>
<proteinExistence type="predicted"/>
<evidence type="ECO:0000313" key="2">
    <source>
        <dbReference type="Proteomes" id="UP000636709"/>
    </source>
</evidence>
<protein>
    <submittedName>
        <fullName evidence="1">Uncharacterized protein</fullName>
    </submittedName>
</protein>
<name>A0A835E7L7_9POAL</name>
<comment type="caution">
    <text evidence="1">The sequence shown here is derived from an EMBL/GenBank/DDBJ whole genome shotgun (WGS) entry which is preliminary data.</text>
</comment>
<keyword evidence="2" id="KW-1185">Reference proteome</keyword>
<dbReference type="Proteomes" id="UP000636709">
    <property type="component" value="Unassembled WGS sequence"/>
</dbReference>
<gene>
    <name evidence="1" type="ORF">HU200_050400</name>
</gene>
<reference evidence="1" key="1">
    <citation type="submission" date="2020-07" db="EMBL/GenBank/DDBJ databases">
        <title>Genome sequence and genetic diversity analysis of an under-domesticated orphan crop, white fonio (Digitaria exilis).</title>
        <authorList>
            <person name="Bennetzen J.L."/>
            <person name="Chen S."/>
            <person name="Ma X."/>
            <person name="Wang X."/>
            <person name="Yssel A.E.J."/>
            <person name="Chaluvadi S.R."/>
            <person name="Johnson M."/>
            <person name="Gangashetty P."/>
            <person name="Hamidou F."/>
            <person name="Sanogo M.D."/>
            <person name="Zwaenepoel A."/>
            <person name="Wallace J."/>
            <person name="Van De Peer Y."/>
            <person name="Van Deynze A."/>
        </authorList>
    </citation>
    <scope>NUCLEOTIDE SEQUENCE</scope>
    <source>
        <tissue evidence="1">Leaves</tissue>
    </source>
</reference>